<keyword evidence="4" id="KW-1185">Reference proteome</keyword>
<dbReference type="InterPro" id="IPR000182">
    <property type="entry name" value="GNAT_dom"/>
</dbReference>
<dbReference type="PANTHER" id="PTHR43441:SF10">
    <property type="entry name" value="ACETYLTRANSFERASE"/>
    <property type="match status" value="1"/>
</dbReference>
<feature type="compositionally biased region" description="Polar residues" evidence="1">
    <location>
        <begin position="203"/>
        <end position="212"/>
    </location>
</feature>
<dbReference type="EMBL" id="JAVREO010000028">
    <property type="protein sequence ID" value="MDT0270529.1"/>
    <property type="molecule type" value="Genomic_DNA"/>
</dbReference>
<evidence type="ECO:0000313" key="3">
    <source>
        <dbReference type="EMBL" id="MDT0270529.1"/>
    </source>
</evidence>
<dbReference type="RefSeq" id="WP_311670594.1">
    <property type="nucleotide sequence ID" value="NZ_JAVREO010000028.1"/>
</dbReference>
<dbReference type="Proteomes" id="UP001183410">
    <property type="component" value="Unassembled WGS sequence"/>
</dbReference>
<sequence>MRPTTLDAGSIRLRPFRGSDIDWLYRVSLDPGLRRYIDLPSPYRRSDAADFVERVTVEGWANGTRAEFLTEDAATGCRLGRVGLHLRDDRTAEIGYWAAPEARARGVTSGAVAAVCRWAFAEAGIDLIEWRAEVGNHASRRVAEKVGFHIEGVLRQRLRHGTERADAWVGSLLPAEVTAPAPSRGSWPETASAQPWPAWCGETASSDATGRTTAADDGPS</sequence>
<feature type="domain" description="N-acetyltransferase" evidence="2">
    <location>
        <begin position="11"/>
        <end position="174"/>
    </location>
</feature>
<protein>
    <submittedName>
        <fullName evidence="3">GNAT family protein</fullName>
        <ecNumber evidence="3">2.-.-.-</ecNumber>
    </submittedName>
</protein>
<evidence type="ECO:0000259" key="2">
    <source>
        <dbReference type="PROSITE" id="PS51186"/>
    </source>
</evidence>
<dbReference type="SUPFAM" id="SSF55729">
    <property type="entry name" value="Acyl-CoA N-acyltransferases (Nat)"/>
    <property type="match status" value="1"/>
</dbReference>
<dbReference type="PANTHER" id="PTHR43441">
    <property type="entry name" value="RIBOSOMAL-PROTEIN-SERINE ACETYLTRANSFERASE"/>
    <property type="match status" value="1"/>
</dbReference>
<dbReference type="Gene3D" id="3.40.630.30">
    <property type="match status" value="1"/>
</dbReference>
<reference evidence="4" key="1">
    <citation type="submission" date="2023-07" db="EMBL/GenBank/DDBJ databases">
        <title>30 novel species of actinomycetes from the DSMZ collection.</title>
        <authorList>
            <person name="Nouioui I."/>
        </authorList>
    </citation>
    <scope>NUCLEOTIDE SEQUENCE [LARGE SCALE GENOMIC DNA]</scope>
    <source>
        <strain evidence="4">DSM 44915</strain>
    </source>
</reference>
<dbReference type="EC" id="2.-.-.-" evidence="3"/>
<comment type="caution">
    <text evidence="3">The sequence shown here is derived from an EMBL/GenBank/DDBJ whole genome shotgun (WGS) entry which is preliminary data.</text>
</comment>
<dbReference type="Pfam" id="PF13302">
    <property type="entry name" value="Acetyltransf_3"/>
    <property type="match status" value="1"/>
</dbReference>
<proteinExistence type="predicted"/>
<keyword evidence="3" id="KW-0808">Transferase</keyword>
<evidence type="ECO:0000256" key="1">
    <source>
        <dbReference type="SAM" id="MobiDB-lite"/>
    </source>
</evidence>
<organism evidence="3 4">
    <name type="scientific">Streptomyces chisholmiae</name>
    <dbReference type="NCBI Taxonomy" id="3075540"/>
    <lineage>
        <taxon>Bacteria</taxon>
        <taxon>Bacillati</taxon>
        <taxon>Actinomycetota</taxon>
        <taxon>Actinomycetes</taxon>
        <taxon>Kitasatosporales</taxon>
        <taxon>Streptomycetaceae</taxon>
        <taxon>Streptomyces</taxon>
    </lineage>
</organism>
<gene>
    <name evidence="3" type="ORF">RM844_30080</name>
</gene>
<feature type="region of interest" description="Disordered" evidence="1">
    <location>
        <begin position="179"/>
        <end position="220"/>
    </location>
</feature>
<evidence type="ECO:0000313" key="4">
    <source>
        <dbReference type="Proteomes" id="UP001183410"/>
    </source>
</evidence>
<dbReference type="InterPro" id="IPR051908">
    <property type="entry name" value="Ribosomal_N-acetyltransferase"/>
</dbReference>
<name>A0ABU2K191_9ACTN</name>
<dbReference type="PROSITE" id="PS51186">
    <property type="entry name" value="GNAT"/>
    <property type="match status" value="1"/>
</dbReference>
<dbReference type="InterPro" id="IPR016181">
    <property type="entry name" value="Acyl_CoA_acyltransferase"/>
</dbReference>
<accession>A0ABU2K191</accession>
<dbReference type="GO" id="GO:0016740">
    <property type="term" value="F:transferase activity"/>
    <property type="evidence" value="ECO:0007669"/>
    <property type="project" value="UniProtKB-KW"/>
</dbReference>